<organism evidence="1 2">
    <name type="scientific">Propionigenium maris DSM 9537</name>
    <dbReference type="NCBI Taxonomy" id="1123000"/>
    <lineage>
        <taxon>Bacteria</taxon>
        <taxon>Fusobacteriati</taxon>
        <taxon>Fusobacteriota</taxon>
        <taxon>Fusobacteriia</taxon>
        <taxon>Fusobacteriales</taxon>
        <taxon>Fusobacteriaceae</taxon>
        <taxon>Propionigenium</taxon>
    </lineage>
</organism>
<proteinExistence type="predicted"/>
<keyword evidence="2" id="KW-1185">Reference proteome</keyword>
<comment type="caution">
    <text evidence="1">The sequence shown here is derived from an EMBL/GenBank/DDBJ whole genome shotgun (WGS) entry which is preliminary data.</text>
</comment>
<dbReference type="EMBL" id="BSDY01000001">
    <property type="protein sequence ID" value="GLI54607.1"/>
    <property type="molecule type" value="Genomic_DNA"/>
</dbReference>
<protein>
    <submittedName>
        <fullName evidence="1">Uncharacterized protein</fullName>
    </submittedName>
</protein>
<sequence length="119" mass="14075">MSTRLSYCAVEKKLWPKYREEISHSRNTVEVEGTFTMTVADLLTNVLEEKIYSEDIIFLPDEECHYRFRDNLLNNEKFKTTFDSSDLGAIIDRYVHTANSRYIHLSKLPEKTNSKIKRH</sequence>
<dbReference type="Proteomes" id="UP001144471">
    <property type="component" value="Unassembled WGS sequence"/>
</dbReference>
<dbReference type="AlphaFoldDB" id="A0A9W6GID0"/>
<evidence type="ECO:0000313" key="1">
    <source>
        <dbReference type="EMBL" id="GLI54607.1"/>
    </source>
</evidence>
<dbReference type="RefSeq" id="WP_281832364.1">
    <property type="nucleotide sequence ID" value="NZ_BSDY01000001.1"/>
</dbReference>
<reference evidence="1" key="1">
    <citation type="submission" date="2022-12" db="EMBL/GenBank/DDBJ databases">
        <title>Reference genome sequencing for broad-spectrum identification of bacterial and archaeal isolates by mass spectrometry.</title>
        <authorList>
            <person name="Sekiguchi Y."/>
            <person name="Tourlousse D.M."/>
        </authorList>
    </citation>
    <scope>NUCLEOTIDE SEQUENCE</scope>
    <source>
        <strain evidence="1">10succ1</strain>
    </source>
</reference>
<name>A0A9W6GID0_9FUSO</name>
<accession>A0A9W6GID0</accession>
<evidence type="ECO:0000313" key="2">
    <source>
        <dbReference type="Proteomes" id="UP001144471"/>
    </source>
</evidence>
<gene>
    <name evidence="1" type="ORF">PM10SUCC1_01220</name>
</gene>